<feature type="signal peptide" evidence="4">
    <location>
        <begin position="1"/>
        <end position="21"/>
    </location>
</feature>
<dbReference type="Pfam" id="PF00544">
    <property type="entry name" value="Pectate_lyase_4"/>
    <property type="match status" value="1"/>
</dbReference>
<dbReference type="InterPro" id="IPR012334">
    <property type="entry name" value="Pectin_lyas_fold"/>
</dbReference>
<keyword evidence="2" id="KW-0964">Secreted</keyword>
<gene>
    <name evidence="6" type="ORF">MARGE09_P0445</name>
</gene>
<dbReference type="InterPro" id="IPR011050">
    <property type="entry name" value="Pectin_lyase_fold/virulence"/>
</dbReference>
<evidence type="ECO:0000256" key="3">
    <source>
        <dbReference type="SAM" id="MobiDB-lite"/>
    </source>
</evidence>
<dbReference type="EC" id="4.2.2.2" evidence="6"/>
<feature type="chain" id="PRO_5042964099" evidence="4">
    <location>
        <begin position="22"/>
        <end position="715"/>
    </location>
</feature>
<comment type="subcellular location">
    <subcellularLocation>
        <location evidence="2">Secreted</location>
    </subcellularLocation>
</comment>
<dbReference type="PANTHER" id="PTHR31683:SF18">
    <property type="entry name" value="PECTATE LYASE 21-RELATED"/>
    <property type="match status" value="1"/>
</dbReference>
<dbReference type="InterPro" id="IPR008979">
    <property type="entry name" value="Galactose-bd-like_sf"/>
</dbReference>
<evidence type="ECO:0000256" key="4">
    <source>
        <dbReference type="SAM" id="SignalP"/>
    </source>
</evidence>
<keyword evidence="2" id="KW-0624">Polysaccharide degradation</keyword>
<reference evidence="6 7" key="1">
    <citation type="journal article" date="2022" name="IScience">
        <title>An ultrasensitive nanofiber-based assay for enzymatic hydrolysis and deep-sea microbial degradation of cellulose.</title>
        <authorList>
            <person name="Tsudome M."/>
            <person name="Tachioka M."/>
            <person name="Miyazaki M."/>
            <person name="Uchimura K."/>
            <person name="Tsuda M."/>
            <person name="Takaki Y."/>
            <person name="Deguchi S."/>
        </authorList>
    </citation>
    <scope>NUCLEOTIDE SEQUENCE [LARGE SCALE GENOMIC DNA]</scope>
    <source>
        <strain evidence="6 7">GE09</strain>
    </source>
</reference>
<comment type="similarity">
    <text evidence="2">Belongs to the polysaccharide lyase 1 family.</text>
</comment>
<keyword evidence="7" id="KW-1185">Reference proteome</keyword>
<feature type="compositionally biased region" description="Low complexity" evidence="3">
    <location>
        <begin position="208"/>
        <end position="225"/>
    </location>
</feature>
<evidence type="ECO:0000313" key="6">
    <source>
        <dbReference type="EMBL" id="BCD96246.1"/>
    </source>
</evidence>
<dbReference type="InterPro" id="IPR002022">
    <property type="entry name" value="Pec_lyase"/>
</dbReference>
<organism evidence="6 7">
    <name type="scientific">Marinagarivorans cellulosilyticus</name>
    <dbReference type="NCBI Taxonomy" id="2721545"/>
    <lineage>
        <taxon>Bacteria</taxon>
        <taxon>Pseudomonadati</taxon>
        <taxon>Pseudomonadota</taxon>
        <taxon>Gammaproteobacteria</taxon>
        <taxon>Cellvibrionales</taxon>
        <taxon>Cellvibrionaceae</taxon>
        <taxon>Marinagarivorans</taxon>
    </lineage>
</organism>
<dbReference type="RefSeq" id="WP_236985749.1">
    <property type="nucleotide sequence ID" value="NZ_AP023086.1"/>
</dbReference>
<keyword evidence="2" id="KW-0119">Carbohydrate metabolism</keyword>
<feature type="region of interest" description="Disordered" evidence="3">
    <location>
        <begin position="22"/>
        <end position="67"/>
    </location>
</feature>
<name>A0AAN1WER8_9GAMM</name>
<dbReference type="SUPFAM" id="SSF51126">
    <property type="entry name" value="Pectin lyase-like"/>
    <property type="match status" value="1"/>
</dbReference>
<dbReference type="SMART" id="SM00656">
    <property type="entry name" value="Amb_all"/>
    <property type="match status" value="1"/>
</dbReference>
<dbReference type="AlphaFoldDB" id="A0AAN1WER8"/>
<keyword evidence="4" id="KW-0732">Signal</keyword>
<dbReference type="GO" id="GO:0030570">
    <property type="term" value="F:pectate lyase activity"/>
    <property type="evidence" value="ECO:0007669"/>
    <property type="project" value="UniProtKB-EC"/>
</dbReference>
<evidence type="ECO:0000313" key="7">
    <source>
        <dbReference type="Proteomes" id="UP001320119"/>
    </source>
</evidence>
<evidence type="ECO:0000259" key="5">
    <source>
        <dbReference type="PROSITE" id="PS51175"/>
    </source>
</evidence>
<sequence length="715" mass="75128">MNKYYSAAVGLVVSSLMGCVASEPPTASSSTQTTASSQSSVGSGPDPQSSSSMPISSSSAAGTPNTITIEENTSGFCGLVGVIDTEHAGFGGTGFADTENVTGSTIQWKINSSTAQTITATIRYANGGGSARPGALSIDGQASANYMLGDTGAWDNWQEESYPVSVSAGDNTLLLTAAGSSGLANVDSIKLSGNAIQTVDCAGQPPVQSSSSATTSSEGSQSSSGLVVDAPYPPEDLGNNNNLSAACIDLVTNNNTNWDESSLGSNQEIVKCLAESLGQPVGYGQNARGGYNSNGGSNLVVIKKGTGVLPEKQILDAISTEAPNWIVLDKDDFKAGSTIAMYRLHCSDSSVLSALDNASEAECLDHTLWCRNKGVSEANCADTFFNDRLDDKNLPIRNPMIAGHTTIDGRGSEATFLFSGFKIGADSSGASTYKSDSVIVTHLEFLGAGHTEDHGLDPDMLRSTGESKDIWIHKNTFRVTGDSAFDVKVGAYNITISFNRIVDVKRSTLHGSSDSRTINEQITTTMHNNLFVTSESFYDAGRSTARRVPLLRRGKSHMFNNVFVNYWKDFASIRKGGQLLFQDNIFLGLSPVQNEKNDPADSLNEWVNDNLSDGVVSEGGFTTDGSKAIFASDNCVLDLAYQGDLVGGNGGTVDMSNDYNSISKQLMSEGFLAVGQDLVDYTSATAGKDGQVPFNSPLQANRTSAISAGRGTCTQ</sequence>
<dbReference type="GO" id="GO:0030246">
    <property type="term" value="F:carbohydrate binding"/>
    <property type="evidence" value="ECO:0007669"/>
    <property type="project" value="InterPro"/>
</dbReference>
<dbReference type="Gene3D" id="2.160.20.10">
    <property type="entry name" value="Single-stranded right-handed beta-helix, Pectin lyase-like"/>
    <property type="match status" value="1"/>
</dbReference>
<evidence type="ECO:0000256" key="2">
    <source>
        <dbReference type="RuleBase" id="RU361173"/>
    </source>
</evidence>
<dbReference type="SUPFAM" id="SSF49785">
    <property type="entry name" value="Galactose-binding domain-like"/>
    <property type="match status" value="1"/>
</dbReference>
<dbReference type="KEGG" id="marq:MARGE09_P0445"/>
<dbReference type="InterPro" id="IPR045032">
    <property type="entry name" value="PEL"/>
</dbReference>
<dbReference type="PROSITE" id="PS51175">
    <property type="entry name" value="CBM6"/>
    <property type="match status" value="1"/>
</dbReference>
<dbReference type="EMBL" id="AP023086">
    <property type="protein sequence ID" value="BCD96246.1"/>
    <property type="molecule type" value="Genomic_DNA"/>
</dbReference>
<accession>A0AAN1WER8</accession>
<keyword evidence="1 2" id="KW-0456">Lyase</keyword>
<dbReference type="InterPro" id="IPR005084">
    <property type="entry name" value="CBM6"/>
</dbReference>
<dbReference type="GO" id="GO:0000272">
    <property type="term" value="P:polysaccharide catabolic process"/>
    <property type="evidence" value="ECO:0007669"/>
    <property type="project" value="UniProtKB-KW"/>
</dbReference>
<proteinExistence type="inferred from homology"/>
<dbReference type="PROSITE" id="PS51257">
    <property type="entry name" value="PROKAR_LIPOPROTEIN"/>
    <property type="match status" value="1"/>
</dbReference>
<dbReference type="GO" id="GO:0005576">
    <property type="term" value="C:extracellular region"/>
    <property type="evidence" value="ECO:0007669"/>
    <property type="project" value="UniProtKB-SubCell"/>
</dbReference>
<protein>
    <submittedName>
        <fullName evidence="6">Pectate lyase</fullName>
        <ecNumber evidence="6">4.2.2.2</ecNumber>
    </submittedName>
</protein>
<dbReference type="Proteomes" id="UP001320119">
    <property type="component" value="Chromosome"/>
</dbReference>
<dbReference type="Gene3D" id="2.60.120.260">
    <property type="entry name" value="Galactose-binding domain-like"/>
    <property type="match status" value="1"/>
</dbReference>
<dbReference type="CDD" id="cd04082">
    <property type="entry name" value="CBM35_pectate_lyase-like"/>
    <property type="match status" value="1"/>
</dbReference>
<evidence type="ECO:0000256" key="1">
    <source>
        <dbReference type="ARBA" id="ARBA00023239"/>
    </source>
</evidence>
<dbReference type="PANTHER" id="PTHR31683">
    <property type="entry name" value="PECTATE LYASE 18-RELATED"/>
    <property type="match status" value="1"/>
</dbReference>
<dbReference type="Pfam" id="PF03422">
    <property type="entry name" value="CBM_6"/>
    <property type="match status" value="1"/>
</dbReference>
<feature type="region of interest" description="Disordered" evidence="3">
    <location>
        <begin position="202"/>
        <end position="235"/>
    </location>
</feature>
<feature type="domain" description="CBM6" evidence="5">
    <location>
        <begin position="67"/>
        <end position="192"/>
    </location>
</feature>
<feature type="compositionally biased region" description="Low complexity" evidence="3">
    <location>
        <begin position="22"/>
        <end position="59"/>
    </location>
</feature>